<sequence length="372" mass="38554">MSSLRTRLLVAAVMMVLPVSLLSACGKAGGSGVDLNSLVAQAKTEGDAARATFTPAMKEAIAAAEAEGSVSLMSGSAQYTQAEQKVLAEALNAYFGTHLSVATNSIGSASVAYQQVLQSFKAGASPQVDLWVSSLDYNVLLGQQHALEAVDWAALGAKDSDVLTFEGTSSLYIQDYIRGLYYNTNAIDEASAPTTWDGLLAPQYKGKICTAAVPSIFPTIGLVIGHPEALSLVTKLVNDQGMKLLPSLSQVQQAVADGQCWIGFGGGTEPLSSQGAPLADAPLKIGAIPAGAVVMKNAPHAAAAKLLSYFLSETNAGGLIGYNILGWMKHTQPGTEIYDVAHKGGVAVAPLDFQQTVVPAWSPKFAKVLGVG</sequence>
<comment type="caution">
    <text evidence="3">The sequence shown here is derived from an EMBL/GenBank/DDBJ whole genome shotgun (WGS) entry which is preliminary data.</text>
</comment>
<gene>
    <name evidence="3" type="ORF">FPZ12_016240</name>
</gene>
<evidence type="ECO:0000256" key="2">
    <source>
        <dbReference type="SAM" id="SignalP"/>
    </source>
</evidence>
<keyword evidence="4" id="KW-1185">Reference proteome</keyword>
<dbReference type="EMBL" id="VMNW02000020">
    <property type="protein sequence ID" value="KAA9160697.1"/>
    <property type="molecule type" value="Genomic_DNA"/>
</dbReference>
<dbReference type="AlphaFoldDB" id="A0A5N0V2N5"/>
<dbReference type="OrthoDB" id="179400at2"/>
<dbReference type="PANTHER" id="PTHR30006">
    <property type="entry name" value="THIAMINE-BINDING PERIPLASMIC PROTEIN-RELATED"/>
    <property type="match status" value="1"/>
</dbReference>
<reference evidence="3" key="1">
    <citation type="submission" date="2019-09" db="EMBL/GenBank/DDBJ databases">
        <authorList>
            <person name="Teo W.F.A."/>
            <person name="Duangmal K."/>
        </authorList>
    </citation>
    <scope>NUCLEOTIDE SEQUENCE [LARGE SCALE GENOMIC DNA]</scope>
    <source>
        <strain evidence="3">K81G1</strain>
    </source>
</reference>
<keyword evidence="1 2" id="KW-0732">Signal</keyword>
<feature type="signal peptide" evidence="2">
    <location>
        <begin position="1"/>
        <end position="23"/>
    </location>
</feature>
<feature type="chain" id="PRO_5038853200" evidence="2">
    <location>
        <begin position="24"/>
        <end position="372"/>
    </location>
</feature>
<evidence type="ECO:0000256" key="1">
    <source>
        <dbReference type="ARBA" id="ARBA00022729"/>
    </source>
</evidence>
<protein>
    <submittedName>
        <fullName evidence="3">Extracellular solute-binding protein</fullName>
    </submittedName>
</protein>
<evidence type="ECO:0000313" key="3">
    <source>
        <dbReference type="EMBL" id="KAA9160697.1"/>
    </source>
</evidence>
<name>A0A5N0V2N5_9PSEU</name>
<dbReference type="Proteomes" id="UP000319769">
    <property type="component" value="Unassembled WGS sequence"/>
</dbReference>
<dbReference type="SUPFAM" id="SSF53850">
    <property type="entry name" value="Periplasmic binding protein-like II"/>
    <property type="match status" value="1"/>
</dbReference>
<accession>A0A5N0V2N5</accession>
<dbReference type="Gene3D" id="3.40.190.10">
    <property type="entry name" value="Periplasmic binding protein-like II"/>
    <property type="match status" value="2"/>
</dbReference>
<dbReference type="PROSITE" id="PS51257">
    <property type="entry name" value="PROKAR_LIPOPROTEIN"/>
    <property type="match status" value="1"/>
</dbReference>
<proteinExistence type="predicted"/>
<evidence type="ECO:0000313" key="4">
    <source>
        <dbReference type="Proteomes" id="UP000319769"/>
    </source>
</evidence>
<organism evidence="3 4">
    <name type="scientific">Amycolatopsis acidicola</name>
    <dbReference type="NCBI Taxonomy" id="2596893"/>
    <lineage>
        <taxon>Bacteria</taxon>
        <taxon>Bacillati</taxon>
        <taxon>Actinomycetota</taxon>
        <taxon>Actinomycetes</taxon>
        <taxon>Pseudonocardiales</taxon>
        <taxon>Pseudonocardiaceae</taxon>
        <taxon>Amycolatopsis</taxon>
    </lineage>
</organism>